<dbReference type="InterPro" id="IPR052058">
    <property type="entry name" value="Alcohol_O-acetyltransferase"/>
</dbReference>
<organism evidence="2 3">
    <name type="scientific">Sporolactobacillus inulinus CASD</name>
    <dbReference type="NCBI Taxonomy" id="1069536"/>
    <lineage>
        <taxon>Bacteria</taxon>
        <taxon>Bacillati</taxon>
        <taxon>Bacillota</taxon>
        <taxon>Bacilli</taxon>
        <taxon>Bacillales</taxon>
        <taxon>Sporolactobacillaceae</taxon>
        <taxon>Sporolactobacillus</taxon>
    </lineage>
</organism>
<accession>A0A0U1QSY4</accession>
<evidence type="ECO:0000313" key="2">
    <source>
        <dbReference type="EMBL" id="KLI03806.1"/>
    </source>
</evidence>
<dbReference type="Pfam" id="PF00668">
    <property type="entry name" value="Condensation"/>
    <property type="match status" value="1"/>
</dbReference>
<reference evidence="2 3" key="1">
    <citation type="journal article" date="2011" name="J. Bacteriol.">
        <title>Draft genome sequence of Sporolactobacillus inulinus strain CASD, an efficient D-lactic acid-producing bacterium with high-concentration lactate tolerance capability.</title>
        <authorList>
            <person name="Yu B."/>
            <person name="Su F."/>
            <person name="Wang L."/>
            <person name="Xu K."/>
            <person name="Zhao B."/>
            <person name="Xu P."/>
        </authorList>
    </citation>
    <scope>NUCLEOTIDE SEQUENCE [LARGE SCALE GENOMIC DNA]</scope>
    <source>
        <strain evidence="2 3">CASD</strain>
    </source>
</reference>
<dbReference type="EMBL" id="AFVQ02000010">
    <property type="protein sequence ID" value="KLI03806.1"/>
    <property type="molecule type" value="Genomic_DNA"/>
</dbReference>
<dbReference type="OrthoDB" id="7321121at2"/>
<name>A0A0U1QSY4_9BACL</name>
<feature type="domain" description="Condensation" evidence="1">
    <location>
        <begin position="18"/>
        <end position="271"/>
    </location>
</feature>
<sequence>MATKHKTFAAESSDVKHFISGMNKKNDHYLHAVIHFDTTIDERVLIQAVHESQKLFPLLSCRYVEAAENAYWEESDWKASDMVQVVQATDREQAVQEQLTRKLNEKEGPQLSIAIIRKDRRDSLAVILNHMLCDGGGFNDYLSLLSAQYSCFIDGNTSTHPNADHLGSRSIKQVFDALNEVQLNEVKHAALMKHEQDERDYLPLKGDERQPFIMTHQLSAKAFDQLRGYVKSKGATINDALFAAYVCALSRVIKSDQIILDCPVNLRNYLPKEAKPGFCNLTANITCIVPRDEGIGFDQALMRVKRVMDKQKKSFAPLKVYSELEETYQHHTLTQAKKRFPSIYRIPVNGMTNIGIIDEHKLRFSGLSIRDVFISGSIKYAPYFQIAVTTFQKRMTFSTNFYGTNEDKAFIDSFITDLINHLPIQS</sequence>
<dbReference type="GO" id="GO:0003824">
    <property type="term" value="F:catalytic activity"/>
    <property type="evidence" value="ECO:0007669"/>
    <property type="project" value="InterPro"/>
</dbReference>
<dbReference type="InterPro" id="IPR023213">
    <property type="entry name" value="CAT-like_dom_sf"/>
</dbReference>
<dbReference type="GO" id="GO:0008610">
    <property type="term" value="P:lipid biosynthetic process"/>
    <property type="evidence" value="ECO:0007669"/>
    <property type="project" value="UniProtKB-ARBA"/>
</dbReference>
<dbReference type="InterPro" id="IPR001242">
    <property type="entry name" value="Condensation_dom"/>
</dbReference>
<evidence type="ECO:0000259" key="1">
    <source>
        <dbReference type="Pfam" id="PF00668"/>
    </source>
</evidence>
<dbReference type="SUPFAM" id="SSF52777">
    <property type="entry name" value="CoA-dependent acyltransferases"/>
    <property type="match status" value="2"/>
</dbReference>
<proteinExistence type="predicted"/>
<dbReference type="Gene3D" id="3.30.559.10">
    <property type="entry name" value="Chloramphenicol acetyltransferase-like domain"/>
    <property type="match status" value="1"/>
</dbReference>
<dbReference type="Proteomes" id="UP000035553">
    <property type="component" value="Unassembled WGS sequence"/>
</dbReference>
<dbReference type="Gene3D" id="3.30.559.30">
    <property type="entry name" value="Nonribosomal peptide synthetase, condensation domain"/>
    <property type="match status" value="1"/>
</dbReference>
<dbReference type="PANTHER" id="PTHR28037:SF1">
    <property type="entry name" value="ALCOHOL O-ACETYLTRANSFERASE 1-RELATED"/>
    <property type="match status" value="1"/>
</dbReference>
<protein>
    <recommendedName>
        <fullName evidence="1">Condensation domain-containing protein</fullName>
    </recommendedName>
</protein>
<evidence type="ECO:0000313" key="3">
    <source>
        <dbReference type="Proteomes" id="UP000035553"/>
    </source>
</evidence>
<comment type="caution">
    <text evidence="2">The sequence shown here is derived from an EMBL/GenBank/DDBJ whole genome shotgun (WGS) entry which is preliminary data.</text>
</comment>
<dbReference type="RefSeq" id="WP_010023173.1">
    <property type="nucleotide sequence ID" value="NZ_AFVQ02000010.1"/>
</dbReference>
<keyword evidence="3" id="KW-1185">Reference proteome</keyword>
<dbReference type="AlphaFoldDB" id="A0A0U1QSY4"/>
<gene>
    <name evidence="2" type="ORF">SINU_00650</name>
</gene>
<dbReference type="STRING" id="1069536.SINU_00650"/>
<dbReference type="PANTHER" id="PTHR28037">
    <property type="entry name" value="ALCOHOL O-ACETYLTRANSFERASE 1-RELATED"/>
    <property type="match status" value="1"/>
</dbReference>